<sequence>MTGLRITMPQPTDYLGTVWALAGVEGLRVIGHGASGCTFYDFIGLRDLQPAGWPPPLFSTGLEEAGVVLGGEERLAEAVRQVDRLDRPEVIALVNVTVGGLIGADPEAVARELQPHVGAKLLGFGGGGYRGPYTLGESEALAALAAEVVQRAPLGGEEQGPLVNLIGATWEMFNWASDRAELERLLGLLGVRVGTVLAAGTSVAALRRAGGAHLNLVVRDVGLEAAEILRQRFGTPYLYGLPFGASDTRRWLEEVAGALGIGGRARDAVERDLRRYRVDFRTLSPWRDVHHDLRVAICTPYDYALGLTRLLSGEWGLPVALVVLPVPPLGPGPDPAGEAVRRLQEAGAARVLVAPDEQELATALTRLEPHVLLGSSDDERLAPHVPVRVRAALPSWDQLHFHDGTPFVGPRGARYVAQVLAGGMLTARATGRWPD</sequence>
<dbReference type="PANTHER" id="PTHR42956">
    <property type="entry name" value="NITROGENASE IRON-MOLYBDENUM COFACTOR BIOSYNTHESIS PROTEIN NIFE"/>
    <property type="match status" value="1"/>
</dbReference>
<dbReference type="Pfam" id="PF00148">
    <property type="entry name" value="Oxidored_nitro"/>
    <property type="match status" value="1"/>
</dbReference>
<organism evidence="2 3">
    <name type="scientific">Caldinitratiruptor microaerophilus</name>
    <dbReference type="NCBI Taxonomy" id="671077"/>
    <lineage>
        <taxon>Bacteria</taxon>
        <taxon>Bacillati</taxon>
        <taxon>Bacillota</taxon>
        <taxon>Clostridia</taxon>
        <taxon>Eubacteriales</taxon>
        <taxon>Symbiobacteriaceae</taxon>
        <taxon>Caldinitratiruptor</taxon>
    </lineage>
</organism>
<dbReference type="RefSeq" id="WP_264843421.1">
    <property type="nucleotide sequence ID" value="NZ_AP025628.1"/>
</dbReference>
<dbReference type="Gene3D" id="3.40.50.1980">
    <property type="entry name" value="Nitrogenase molybdenum iron protein domain"/>
    <property type="match status" value="3"/>
</dbReference>
<feature type="domain" description="Nitrogenase/oxidoreductase component 1" evidence="1">
    <location>
        <begin position="13"/>
        <end position="422"/>
    </location>
</feature>
<gene>
    <name evidence="2" type="ORF">caldi_03830</name>
</gene>
<proteinExistence type="predicted"/>
<accession>A0AA35CJ31</accession>
<keyword evidence="3" id="KW-1185">Reference proteome</keyword>
<evidence type="ECO:0000313" key="3">
    <source>
        <dbReference type="Proteomes" id="UP001163687"/>
    </source>
</evidence>
<protein>
    <recommendedName>
        <fullName evidence="1">Nitrogenase/oxidoreductase component 1 domain-containing protein</fullName>
    </recommendedName>
</protein>
<evidence type="ECO:0000313" key="2">
    <source>
        <dbReference type="EMBL" id="BDG59293.1"/>
    </source>
</evidence>
<dbReference type="InterPro" id="IPR049939">
    <property type="entry name" value="NifE-like"/>
</dbReference>
<evidence type="ECO:0000259" key="1">
    <source>
        <dbReference type="Pfam" id="PF00148"/>
    </source>
</evidence>
<dbReference type="Proteomes" id="UP001163687">
    <property type="component" value="Chromosome"/>
</dbReference>
<name>A0AA35CJ31_9FIRM</name>
<dbReference type="PANTHER" id="PTHR42956:SF1">
    <property type="entry name" value="NITROGENASE IRON-MOLYBDENUM COFACTOR BIOSYNTHESIS PROTEIN NIFE"/>
    <property type="match status" value="1"/>
</dbReference>
<reference evidence="2" key="1">
    <citation type="submission" date="2022-03" db="EMBL/GenBank/DDBJ databases">
        <title>Complete genome sequence of Caldinitratiruptor microaerophilus.</title>
        <authorList>
            <person name="Mukaiyama R."/>
            <person name="Nishiyama T."/>
            <person name="Ueda K."/>
        </authorList>
    </citation>
    <scope>NUCLEOTIDE SEQUENCE</scope>
    <source>
        <strain evidence="2">JCM 16183</strain>
    </source>
</reference>
<dbReference type="SUPFAM" id="SSF53807">
    <property type="entry name" value="Helical backbone' metal receptor"/>
    <property type="match status" value="1"/>
</dbReference>
<dbReference type="InterPro" id="IPR000510">
    <property type="entry name" value="Nase/OxRdtase_comp1"/>
</dbReference>
<dbReference type="GO" id="GO:0016491">
    <property type="term" value="F:oxidoreductase activity"/>
    <property type="evidence" value="ECO:0007669"/>
    <property type="project" value="InterPro"/>
</dbReference>
<dbReference type="AlphaFoldDB" id="A0AA35CJ31"/>
<dbReference type="EMBL" id="AP025628">
    <property type="protein sequence ID" value="BDG59293.1"/>
    <property type="molecule type" value="Genomic_DNA"/>
</dbReference>
<dbReference type="KEGG" id="cmic:caldi_03830"/>